<evidence type="ECO:0000313" key="1">
    <source>
        <dbReference type="EMBL" id="EDL97519.1"/>
    </source>
</evidence>
<dbReference type="EMBL" id="CH474034">
    <property type="protein sequence ID" value="EDL97519.1"/>
    <property type="molecule type" value="Genomic_DNA"/>
</dbReference>
<name>A6KBL1_RAT</name>
<proteinExistence type="predicted"/>
<organism evidence="1 2">
    <name type="scientific">Rattus norvegicus</name>
    <name type="common">Rat</name>
    <dbReference type="NCBI Taxonomy" id="10116"/>
    <lineage>
        <taxon>Eukaryota</taxon>
        <taxon>Metazoa</taxon>
        <taxon>Chordata</taxon>
        <taxon>Craniata</taxon>
        <taxon>Vertebrata</taxon>
        <taxon>Euteleostomi</taxon>
        <taxon>Mammalia</taxon>
        <taxon>Eutheria</taxon>
        <taxon>Euarchontoglires</taxon>
        <taxon>Glires</taxon>
        <taxon>Rodentia</taxon>
        <taxon>Myomorpha</taxon>
        <taxon>Muroidea</taxon>
        <taxon>Muridae</taxon>
        <taxon>Murinae</taxon>
        <taxon>Rattus</taxon>
    </lineage>
</organism>
<dbReference type="Proteomes" id="UP000234681">
    <property type="component" value="Chromosome 6"/>
</dbReference>
<dbReference type="AlphaFoldDB" id="A6KBL1"/>
<accession>A6KBL1</accession>
<gene>
    <name evidence="1" type="ORF">rCG_27727</name>
</gene>
<protein>
    <submittedName>
        <fullName evidence="1">RCG27727, isoform CRA_a</fullName>
    </submittedName>
</protein>
<reference evidence="1 2" key="1">
    <citation type="submission" date="2005-09" db="EMBL/GenBank/DDBJ databases">
        <authorList>
            <person name="Mural R.J."/>
            <person name="Li P.W."/>
            <person name="Adams M.D."/>
            <person name="Amanatides P.G."/>
            <person name="Baden-Tillson H."/>
            <person name="Barnstead M."/>
            <person name="Chin S.H."/>
            <person name="Dew I."/>
            <person name="Evans C.A."/>
            <person name="Ferriera S."/>
            <person name="Flanigan M."/>
            <person name="Fosler C."/>
            <person name="Glodek A."/>
            <person name="Gu Z."/>
            <person name="Holt R.A."/>
            <person name="Jennings D."/>
            <person name="Kraft C.L."/>
            <person name="Lu F."/>
            <person name="Nguyen T."/>
            <person name="Nusskern D.R."/>
            <person name="Pfannkoch C.M."/>
            <person name="Sitter C."/>
            <person name="Sutton G.G."/>
            <person name="Venter J.C."/>
            <person name="Wang Z."/>
            <person name="Woodage T."/>
            <person name="Zheng X.H."/>
            <person name="Zhong F."/>
        </authorList>
    </citation>
    <scope>NUCLEOTIDE SEQUENCE [LARGE SCALE GENOMIC DNA]</scope>
    <source>
        <strain>BN</strain>
        <strain evidence="2">Sprague-Dawley</strain>
    </source>
</reference>
<evidence type="ECO:0000313" key="2">
    <source>
        <dbReference type="Proteomes" id="UP000234681"/>
    </source>
</evidence>
<sequence length="60" mass="6665">MPEHTPYMQSSSLSSLLVKHSGFFTEGPQSLHHYLGSWSVAGGRIWTSFQMPLTGSCIYC</sequence>